<gene>
    <name evidence="3" type="ORF">MKW98_023424</name>
</gene>
<dbReference type="EMBL" id="JAJJMB010007708">
    <property type="protein sequence ID" value="KAI3927823.1"/>
    <property type="molecule type" value="Genomic_DNA"/>
</dbReference>
<sequence length="214" mass="24465">MGESQSASEELEQSKSALDDDNDQGDQIVLPKLGMKFNNADDLFEFYSSYAFKTGFSCKKRTCKRDHHGVLKFVTYSCTKEGKNHSVSDSPLNLPPTQRTNCKAKISARLCEDEKWMVSVVALEHNHLNSSSKSRYLRGHKRINTATKKKVLVNDKAGIRMNKIYGALAVEGGGYENLPYDEKTLRNMVAREFFFITWRRRCYNTSESLYKHAK</sequence>
<feature type="region of interest" description="Disordered" evidence="1">
    <location>
        <begin position="1"/>
        <end position="25"/>
    </location>
</feature>
<proteinExistence type="predicted"/>
<evidence type="ECO:0000256" key="1">
    <source>
        <dbReference type="SAM" id="MobiDB-lite"/>
    </source>
</evidence>
<name>A0AAD4SWM5_9MAGN</name>
<accession>A0AAD4SWM5</accession>
<evidence type="ECO:0000313" key="4">
    <source>
        <dbReference type="Proteomes" id="UP001202328"/>
    </source>
</evidence>
<dbReference type="PANTHER" id="PTHR46328:SF35">
    <property type="entry name" value="PROTEIN FAR1-RELATED SEQUENCE 5-LIKE"/>
    <property type="match status" value="1"/>
</dbReference>
<dbReference type="InterPro" id="IPR004330">
    <property type="entry name" value="FAR1_DNA_bnd_dom"/>
</dbReference>
<protein>
    <recommendedName>
        <fullName evidence="2">FAR1 domain-containing protein</fullName>
    </recommendedName>
</protein>
<evidence type="ECO:0000313" key="3">
    <source>
        <dbReference type="EMBL" id="KAI3927823.1"/>
    </source>
</evidence>
<organism evidence="3 4">
    <name type="scientific">Papaver atlanticum</name>
    <dbReference type="NCBI Taxonomy" id="357466"/>
    <lineage>
        <taxon>Eukaryota</taxon>
        <taxon>Viridiplantae</taxon>
        <taxon>Streptophyta</taxon>
        <taxon>Embryophyta</taxon>
        <taxon>Tracheophyta</taxon>
        <taxon>Spermatophyta</taxon>
        <taxon>Magnoliopsida</taxon>
        <taxon>Ranunculales</taxon>
        <taxon>Papaveraceae</taxon>
        <taxon>Papaveroideae</taxon>
        <taxon>Papaver</taxon>
    </lineage>
</organism>
<dbReference type="Proteomes" id="UP001202328">
    <property type="component" value="Unassembled WGS sequence"/>
</dbReference>
<dbReference type="PANTHER" id="PTHR46328">
    <property type="entry name" value="FAR-RED IMPAIRED RESPONSIVE (FAR1) FAMILY PROTEIN-RELATED"/>
    <property type="match status" value="1"/>
</dbReference>
<dbReference type="AlphaFoldDB" id="A0AAD4SWM5"/>
<feature type="domain" description="FAR1" evidence="2">
    <location>
        <begin position="45"/>
        <end position="127"/>
    </location>
</feature>
<evidence type="ECO:0000259" key="2">
    <source>
        <dbReference type="Pfam" id="PF03101"/>
    </source>
</evidence>
<reference evidence="3" key="1">
    <citation type="submission" date="2022-04" db="EMBL/GenBank/DDBJ databases">
        <title>A functionally conserved STORR gene fusion in Papaver species that diverged 16.8 million years ago.</title>
        <authorList>
            <person name="Catania T."/>
        </authorList>
    </citation>
    <scope>NUCLEOTIDE SEQUENCE</scope>
    <source>
        <strain evidence="3">S-188037</strain>
    </source>
</reference>
<comment type="caution">
    <text evidence="3">The sequence shown here is derived from an EMBL/GenBank/DDBJ whole genome shotgun (WGS) entry which is preliminary data.</text>
</comment>
<dbReference type="Pfam" id="PF03101">
    <property type="entry name" value="FAR1"/>
    <property type="match status" value="1"/>
</dbReference>
<keyword evidence="4" id="KW-1185">Reference proteome</keyword>